<dbReference type="GO" id="GO:0061630">
    <property type="term" value="F:ubiquitin protein ligase activity"/>
    <property type="evidence" value="ECO:0007669"/>
    <property type="project" value="UniProtKB-EC"/>
</dbReference>
<evidence type="ECO:0000256" key="4">
    <source>
        <dbReference type="ARBA" id="ARBA00022786"/>
    </source>
</evidence>
<dbReference type="EMBL" id="JAMWBK010000003">
    <property type="protein sequence ID" value="KAJ8907143.1"/>
    <property type="molecule type" value="Genomic_DNA"/>
</dbReference>
<dbReference type="Gene3D" id="3.30.2410.10">
    <property type="entry name" value="Hect, E3 ligase catalytic domain"/>
    <property type="match status" value="1"/>
</dbReference>
<dbReference type="EC" id="2.3.2.26" evidence="2"/>
<dbReference type="SMART" id="SM00119">
    <property type="entry name" value="HECTc"/>
    <property type="match status" value="1"/>
</dbReference>
<dbReference type="InterPro" id="IPR035983">
    <property type="entry name" value="Hect_E3_ubiquitin_ligase"/>
</dbReference>
<reference evidence="7 8" key="1">
    <citation type="journal article" date="2023" name="Nat. Commun.">
        <title>Origin of minicircular mitochondrial genomes in red algae.</title>
        <authorList>
            <person name="Lee Y."/>
            <person name="Cho C.H."/>
            <person name="Lee Y.M."/>
            <person name="Park S.I."/>
            <person name="Yang J.H."/>
            <person name="West J.A."/>
            <person name="Bhattacharya D."/>
            <person name="Yoon H.S."/>
        </authorList>
    </citation>
    <scope>NUCLEOTIDE SEQUENCE [LARGE SCALE GENOMIC DNA]</scope>
    <source>
        <strain evidence="7 8">CCMP1338</strain>
        <tissue evidence="7">Whole cell</tissue>
    </source>
</reference>
<keyword evidence="8" id="KW-1185">Reference proteome</keyword>
<evidence type="ECO:0000313" key="7">
    <source>
        <dbReference type="EMBL" id="KAJ8907143.1"/>
    </source>
</evidence>
<dbReference type="PANTHER" id="PTHR45700:SF2">
    <property type="entry name" value="UBIQUITIN-PROTEIN LIGASE E3C"/>
    <property type="match status" value="1"/>
</dbReference>
<dbReference type="Gene3D" id="3.90.1750.10">
    <property type="entry name" value="Hect, E3 ligase catalytic domains"/>
    <property type="match status" value="1"/>
</dbReference>
<name>A0AAV8UX18_9RHOD</name>
<feature type="domain" description="HECT" evidence="6">
    <location>
        <begin position="699"/>
        <end position="1030"/>
    </location>
</feature>
<sequence length="1030" mass="117145">MNGIFLGSTSRRNVSMRGSSVKERNAKSILADAQALRVQRSENRRREKSAALLAGYFRRWKHMRMVRRESGYKLAELYQLWESGSRTVELFREILRHISIIYVGRPLKVTNCYRRTLDGFSFDVDSQLFEKFLTAVSDLRTDGAYYNDYLKHEEAAAVVFWGVRVAQFEIAGIGPETYEFHMKLHEAALNLCLRESWKAPSDSAGVFLKCAPRFYVLAGYKMNSVFEFKDRVRISNAVSAIMRICLQPLLREDRSNFVMTQDDIEHGDQEGEDSDWYSLLTRNILAQAGVVEYFAKDVREVLTRHDFLEDLYKSLSKSKWIRDPEDVDADLAVITLSNLLDISSSVRDNFNAQSKEVLTDFCIVVNELLGRAQYKFKKRNLEQDSDSEPEDQESKHPLVPLGYKFYEGVDSLLNSLTPMLSDRKHLTNIFMSDGLSSASALILRLMDNSVQFKHAVLSTLAVNSKVADKDSCLLYRLWKGCAKDKGDFPTFADMVLLQQDSTMSLGDRAPMFVLFAHVYAFLLAVQDASEFYSYEMPFSREEVKGIASTMKGVLERSIVMSSENTSPMTVFGAHGLDAKKATAKLLNMLYARDCEAEQGGAFGGESFWTRGSYIPDFDEGLIKQVLTKEPVTPTLVAVDQLLSICPILIPFHARLIIFHETVNEADDFGLWGSRLQVSIKRDDIVEEAYRKLNHMRRGLRQRIRISFVSADGLEEAGIDGGGLFKEFMYELIPKIFSPDYGLMCETWEGKLYPNPASEVVVGDNHLDQFEFMGRMLGKALQSSLLLNVSLANFFIGKIVGRVSNLDDLRIFDPELYRNLLQVKSMPSETVEDLGLTFTIVKSELSGEEVDLIVNGGNVRVTAKNRLEYIYRVADYRLNRQIKPQAEAILRGLADVVDLEMVKMFSRSELQQLLQADTSKLDLVDLKKNTEYHGFHEKSEVIQWFWETVADMDTEEQRKLLKFVTSSPRAPLLGFKYLRPQLAIHKAEGDDRLPTSSTCVNLLKLPVYKSKNILREKLLYSITSNAGFDLS</sequence>
<keyword evidence="4 5" id="KW-0833">Ubl conjugation pathway</keyword>
<dbReference type="PROSITE" id="PS50237">
    <property type="entry name" value="HECT"/>
    <property type="match status" value="1"/>
</dbReference>
<dbReference type="CDD" id="cd00078">
    <property type="entry name" value="HECTc"/>
    <property type="match status" value="1"/>
</dbReference>
<evidence type="ECO:0000256" key="1">
    <source>
        <dbReference type="ARBA" id="ARBA00000885"/>
    </source>
</evidence>
<accession>A0AAV8UX18</accession>
<dbReference type="SUPFAM" id="SSF56204">
    <property type="entry name" value="Hect, E3 ligase catalytic domain"/>
    <property type="match status" value="1"/>
</dbReference>
<dbReference type="Proteomes" id="UP001157974">
    <property type="component" value="Unassembled WGS sequence"/>
</dbReference>
<comment type="catalytic activity">
    <reaction evidence="1">
        <text>S-ubiquitinyl-[E2 ubiquitin-conjugating enzyme]-L-cysteine + [acceptor protein]-L-lysine = [E2 ubiquitin-conjugating enzyme]-L-cysteine + N(6)-ubiquitinyl-[acceptor protein]-L-lysine.</text>
        <dbReference type="EC" id="2.3.2.26"/>
    </reaction>
</comment>
<dbReference type="FunFam" id="3.30.2410.10:FF:000011">
    <property type="entry name" value="Putative Ubiquitin-protein ligase E3C"/>
    <property type="match status" value="1"/>
</dbReference>
<dbReference type="AlphaFoldDB" id="A0AAV8UX18"/>
<protein>
    <recommendedName>
        <fullName evidence="2">HECT-type E3 ubiquitin transferase</fullName>
        <ecNumber evidence="2">2.3.2.26</ecNumber>
    </recommendedName>
</protein>
<gene>
    <name evidence="7" type="ORF">NDN08_003625</name>
</gene>
<organism evidence="7 8">
    <name type="scientific">Rhodosorus marinus</name>
    <dbReference type="NCBI Taxonomy" id="101924"/>
    <lineage>
        <taxon>Eukaryota</taxon>
        <taxon>Rhodophyta</taxon>
        <taxon>Stylonematophyceae</taxon>
        <taxon>Stylonematales</taxon>
        <taxon>Stylonemataceae</taxon>
        <taxon>Rhodosorus</taxon>
    </lineage>
</organism>
<dbReference type="FunFam" id="3.30.2160.10:FF:000002">
    <property type="entry name" value="Putative Ubiquitin-protein ligase E3C"/>
    <property type="match status" value="1"/>
</dbReference>
<comment type="caution">
    <text evidence="7">The sequence shown here is derived from an EMBL/GenBank/DDBJ whole genome shotgun (WGS) entry which is preliminary data.</text>
</comment>
<evidence type="ECO:0000256" key="5">
    <source>
        <dbReference type="PROSITE-ProRule" id="PRU00104"/>
    </source>
</evidence>
<keyword evidence="3" id="KW-0808">Transferase</keyword>
<evidence type="ECO:0000256" key="3">
    <source>
        <dbReference type="ARBA" id="ARBA00022679"/>
    </source>
</evidence>
<dbReference type="GO" id="GO:0000209">
    <property type="term" value="P:protein polyubiquitination"/>
    <property type="evidence" value="ECO:0007669"/>
    <property type="project" value="InterPro"/>
</dbReference>
<dbReference type="InterPro" id="IPR000569">
    <property type="entry name" value="HECT_dom"/>
</dbReference>
<evidence type="ECO:0000259" key="6">
    <source>
        <dbReference type="PROSITE" id="PS50237"/>
    </source>
</evidence>
<dbReference type="InterPro" id="IPR044611">
    <property type="entry name" value="E3A/B/C-like"/>
</dbReference>
<feature type="active site" description="Glycyl thioester intermediate" evidence="5">
    <location>
        <position position="998"/>
    </location>
</feature>
<dbReference type="Gene3D" id="3.30.2160.10">
    <property type="entry name" value="Hect, E3 ligase catalytic domain"/>
    <property type="match status" value="1"/>
</dbReference>
<evidence type="ECO:0000313" key="8">
    <source>
        <dbReference type="Proteomes" id="UP001157974"/>
    </source>
</evidence>
<evidence type="ECO:0000256" key="2">
    <source>
        <dbReference type="ARBA" id="ARBA00012485"/>
    </source>
</evidence>
<dbReference type="Pfam" id="PF00632">
    <property type="entry name" value="HECT"/>
    <property type="match status" value="1"/>
</dbReference>
<proteinExistence type="predicted"/>
<dbReference type="PANTHER" id="PTHR45700">
    <property type="entry name" value="UBIQUITIN-PROTEIN LIGASE E3C"/>
    <property type="match status" value="1"/>
</dbReference>
<dbReference type="GO" id="GO:0006511">
    <property type="term" value="P:ubiquitin-dependent protein catabolic process"/>
    <property type="evidence" value="ECO:0007669"/>
    <property type="project" value="TreeGrafter"/>
</dbReference>